<evidence type="ECO:0008006" key="4">
    <source>
        <dbReference type="Google" id="ProtNLM"/>
    </source>
</evidence>
<dbReference type="Gene3D" id="3.40.1500.20">
    <property type="match status" value="1"/>
</dbReference>
<gene>
    <name evidence="3" type="ORF">TDUB1175_LOCUS18512</name>
</gene>
<keyword evidence="2" id="KW-0732">Signal</keyword>
<proteinExistence type="predicted"/>
<reference evidence="3" key="1">
    <citation type="submission" date="2021-01" db="EMBL/GenBank/DDBJ databases">
        <authorList>
            <person name="Corre E."/>
            <person name="Pelletier E."/>
            <person name="Niang G."/>
            <person name="Scheremetjew M."/>
            <person name="Finn R."/>
            <person name="Kale V."/>
            <person name="Holt S."/>
            <person name="Cochrane G."/>
            <person name="Meng A."/>
            <person name="Brown T."/>
            <person name="Cohen L."/>
        </authorList>
    </citation>
    <scope>NUCLEOTIDE SEQUENCE</scope>
    <source>
        <strain evidence="3">CCMP147</strain>
    </source>
</reference>
<organism evidence="3">
    <name type="scientific">Pseudictyota dubia</name>
    <dbReference type="NCBI Taxonomy" id="2749911"/>
    <lineage>
        <taxon>Eukaryota</taxon>
        <taxon>Sar</taxon>
        <taxon>Stramenopiles</taxon>
        <taxon>Ochrophyta</taxon>
        <taxon>Bacillariophyta</taxon>
        <taxon>Mediophyceae</taxon>
        <taxon>Biddulphiophycidae</taxon>
        <taxon>Eupodiscales</taxon>
        <taxon>Odontellaceae</taxon>
        <taxon>Pseudictyota</taxon>
    </lineage>
</organism>
<name>A0A7R9WBT2_9STRA</name>
<dbReference type="EMBL" id="HBED01036793">
    <property type="protein sequence ID" value="CAD8320096.1"/>
    <property type="molecule type" value="Transcribed_RNA"/>
</dbReference>
<feature type="signal peptide" evidence="2">
    <location>
        <begin position="1"/>
        <end position="26"/>
    </location>
</feature>
<keyword evidence="1" id="KW-0812">Transmembrane</keyword>
<keyword evidence="1" id="KW-0472">Membrane</keyword>
<dbReference type="AlphaFoldDB" id="A0A7R9WBT2"/>
<evidence type="ECO:0000313" key="3">
    <source>
        <dbReference type="EMBL" id="CAD8320096.1"/>
    </source>
</evidence>
<feature type="chain" id="PRO_5030957953" description="Red chlorophyll catabolite reductase" evidence="2">
    <location>
        <begin position="27"/>
        <end position="397"/>
    </location>
</feature>
<accession>A0A7R9WBT2</accession>
<evidence type="ECO:0000256" key="1">
    <source>
        <dbReference type="SAM" id="Phobius"/>
    </source>
</evidence>
<protein>
    <recommendedName>
        <fullName evidence="4">Red chlorophyll catabolite reductase</fullName>
    </recommendedName>
</protein>
<evidence type="ECO:0000256" key="2">
    <source>
        <dbReference type="SAM" id="SignalP"/>
    </source>
</evidence>
<keyword evidence="1" id="KW-1133">Transmembrane helix</keyword>
<sequence length="397" mass="44041">MARSLAMVAVHIHLGAFLLGTPGSFALVPPRPRLLSMASLLTAPSHVSSHGPAPLTSQSTSLSEAEALDLISDDAYAMDISSITEGSEKETYIGQGSGVNEGTGIGALSGFVQNIVGKILTRKNRPVYDKLWTIIEDDLLAMVKESVPELSPRRTWFSEPGSTPEPYTFATADGKCDGTVSCYKGGRIDWITTCKFFSNKLGFGNMRIDGWTNRDTRAPHMAVHLCIVFNVIFIYISLVPRANLLFDDEYNDYVYGTPKEALNGKQLNDLHIQCVEDKAFKQYVSKSHVVNAFMVAPTTLLYTIPYNKKNFNKVRDLSIGYVRTWLDMLAEEDGPLMKGVDSKETQAELLRLDVRTRQFCGRDPDTKNVVGIFGPEVTDKLVRTLWGDPDDNVWKSR</sequence>
<feature type="transmembrane region" description="Helical" evidence="1">
    <location>
        <begin position="221"/>
        <end position="239"/>
    </location>
</feature>